<dbReference type="EMBL" id="CP029042">
    <property type="protein sequence ID" value="AZS72252.1"/>
    <property type="molecule type" value="Genomic_DNA"/>
</dbReference>
<proteinExistence type="predicted"/>
<protein>
    <submittedName>
        <fullName evidence="1">Uncharacterized protein</fullName>
    </submittedName>
</protein>
<name>A0A3S9YBB4_9ACTN</name>
<sequence length="83" mass="8925">MKTTWQPQALGLGHWSHPLLGQRVVDHANGDRIGVLRALAPDVKGTDLRPVLRVPDTPPVAWLSPEGGGVEWTTGLDTIEAAQ</sequence>
<evidence type="ECO:0000313" key="2">
    <source>
        <dbReference type="Proteomes" id="UP000275579"/>
    </source>
</evidence>
<dbReference type="AlphaFoldDB" id="A0A3S9YBB4"/>
<accession>A0A3S9YBB4</accession>
<evidence type="ECO:0000313" key="1">
    <source>
        <dbReference type="EMBL" id="AZS72252.1"/>
    </source>
</evidence>
<dbReference type="Proteomes" id="UP000275579">
    <property type="component" value="Chromosome"/>
</dbReference>
<organism evidence="1 2">
    <name type="scientific">Streptomyces lydicus</name>
    <dbReference type="NCBI Taxonomy" id="47763"/>
    <lineage>
        <taxon>Bacteria</taxon>
        <taxon>Bacillati</taxon>
        <taxon>Actinomycetota</taxon>
        <taxon>Actinomycetes</taxon>
        <taxon>Kitasatosporales</taxon>
        <taxon>Streptomycetaceae</taxon>
        <taxon>Streptomyces</taxon>
    </lineage>
</organism>
<reference evidence="1 2" key="1">
    <citation type="submission" date="2018-04" db="EMBL/GenBank/DDBJ databases">
        <title>Complete genome sequences of Streptomyces lydicus strain WYEC and characterization of antagonistic properties of biological control agents.</title>
        <authorList>
            <person name="Mariita R.M."/>
            <person name="Sello J.K."/>
        </authorList>
    </citation>
    <scope>NUCLEOTIDE SEQUENCE [LARGE SCALE GENOMIC DNA]</scope>
    <source>
        <strain evidence="1 2">WYEC 108</strain>
    </source>
</reference>
<gene>
    <name evidence="1" type="ORF">DDE74_15945</name>
</gene>
<dbReference type="RefSeq" id="WP_127151376.1">
    <property type="nucleotide sequence ID" value="NZ_CP029042.1"/>
</dbReference>